<evidence type="ECO:0000313" key="1">
    <source>
        <dbReference type="EMBL" id="KRX24813.1"/>
    </source>
</evidence>
<gene>
    <name evidence="1" type="ORF">T07_1479</name>
</gene>
<dbReference type="AlphaFoldDB" id="A0A0V0SDJ7"/>
<keyword evidence="2" id="KW-1185">Reference proteome</keyword>
<organism evidence="1 2">
    <name type="scientific">Trichinella nelsoni</name>
    <dbReference type="NCBI Taxonomy" id="6336"/>
    <lineage>
        <taxon>Eukaryota</taxon>
        <taxon>Metazoa</taxon>
        <taxon>Ecdysozoa</taxon>
        <taxon>Nematoda</taxon>
        <taxon>Enoplea</taxon>
        <taxon>Dorylaimia</taxon>
        <taxon>Trichinellida</taxon>
        <taxon>Trichinellidae</taxon>
        <taxon>Trichinella</taxon>
    </lineage>
</organism>
<dbReference type="EMBL" id="JYDL01000015">
    <property type="protein sequence ID" value="KRX24813.1"/>
    <property type="molecule type" value="Genomic_DNA"/>
</dbReference>
<evidence type="ECO:0000313" key="2">
    <source>
        <dbReference type="Proteomes" id="UP000054630"/>
    </source>
</evidence>
<dbReference type="Proteomes" id="UP000054630">
    <property type="component" value="Unassembled WGS sequence"/>
</dbReference>
<proteinExistence type="predicted"/>
<name>A0A0V0SDJ7_9BILA</name>
<reference evidence="1 2" key="1">
    <citation type="submission" date="2015-01" db="EMBL/GenBank/DDBJ databases">
        <title>Evolution of Trichinella species and genotypes.</title>
        <authorList>
            <person name="Korhonen P.K."/>
            <person name="Edoardo P."/>
            <person name="Giuseppe L.R."/>
            <person name="Gasser R.B."/>
        </authorList>
    </citation>
    <scope>NUCLEOTIDE SEQUENCE [LARGE SCALE GENOMIC DNA]</scope>
    <source>
        <strain evidence="1">ISS37</strain>
    </source>
</reference>
<accession>A0A0V0SDJ7</accession>
<sequence length="70" mass="8045">MTTFSTNDSMEHFENRPLKQLIHSLDDLRMIIELSGKNQTKHPINLGNDQAWLIDGLGLIEYNTSKRCNS</sequence>
<comment type="caution">
    <text evidence="1">The sequence shown here is derived from an EMBL/GenBank/DDBJ whole genome shotgun (WGS) entry which is preliminary data.</text>
</comment>
<protein>
    <submittedName>
        <fullName evidence="1">Uncharacterized protein</fullName>
    </submittedName>
</protein>